<evidence type="ECO:0000256" key="2">
    <source>
        <dbReference type="ARBA" id="ARBA00022448"/>
    </source>
</evidence>
<dbReference type="InterPro" id="IPR046364">
    <property type="entry name" value="Exo70_C"/>
</dbReference>
<evidence type="ECO:0000313" key="7">
    <source>
        <dbReference type="Proteomes" id="UP000078348"/>
    </source>
</evidence>
<dbReference type="SUPFAM" id="SSF74788">
    <property type="entry name" value="Cullin repeat-like"/>
    <property type="match status" value="1"/>
</dbReference>
<keyword evidence="2 4" id="KW-0813">Transport</keyword>
<dbReference type="GO" id="GO:0006887">
    <property type="term" value="P:exocytosis"/>
    <property type="evidence" value="ECO:0007669"/>
    <property type="project" value="UniProtKB-KW"/>
</dbReference>
<proteinExistence type="inferred from homology"/>
<dbReference type="Gene3D" id="1.20.1280.170">
    <property type="entry name" value="Exocyst complex component Exo70"/>
    <property type="match status" value="1"/>
</dbReference>
<dbReference type="Pfam" id="PF03081">
    <property type="entry name" value="Exo70_C"/>
    <property type="match status" value="1"/>
</dbReference>
<evidence type="ECO:0000313" key="6">
    <source>
        <dbReference type="EMBL" id="OAO15770.1"/>
    </source>
</evidence>
<reference evidence="6 7" key="1">
    <citation type="submission" date="2016-05" db="EMBL/GenBank/DDBJ databases">
        <title>Nuclear genome of Blastocystis sp. subtype 1 NandII.</title>
        <authorList>
            <person name="Gentekaki E."/>
            <person name="Curtis B."/>
            <person name="Stairs C."/>
            <person name="Eme L."/>
            <person name="Herman E."/>
            <person name="Klimes V."/>
            <person name="Arias M.C."/>
            <person name="Elias M."/>
            <person name="Hilliou F."/>
            <person name="Klute M."/>
            <person name="Malik S.-B."/>
            <person name="Pightling A."/>
            <person name="Rachubinski R."/>
            <person name="Salas D."/>
            <person name="Schlacht A."/>
            <person name="Suga H."/>
            <person name="Archibald J."/>
            <person name="Ball S.G."/>
            <person name="Clark G."/>
            <person name="Dacks J."/>
            <person name="Van Der Giezen M."/>
            <person name="Tsaousis A."/>
            <person name="Roger A."/>
        </authorList>
    </citation>
    <scope>NUCLEOTIDE SEQUENCE [LARGE SCALE GENOMIC DNA]</scope>
    <source>
        <strain evidence="7">ATCC 50177 / NandII</strain>
    </source>
</reference>
<dbReference type="InterPro" id="IPR004140">
    <property type="entry name" value="Exo70"/>
</dbReference>
<dbReference type="OrthoDB" id="10614703at2759"/>
<keyword evidence="4" id="KW-0653">Protein transport</keyword>
<gene>
    <name evidence="6" type="ORF">AV274_2485</name>
</gene>
<dbReference type="GO" id="GO:0015031">
    <property type="term" value="P:protein transport"/>
    <property type="evidence" value="ECO:0007669"/>
    <property type="project" value="UniProtKB-KW"/>
</dbReference>
<feature type="domain" description="Exocyst complex subunit Exo70 C-terminal" evidence="5">
    <location>
        <begin position="244"/>
        <end position="603"/>
    </location>
</feature>
<evidence type="ECO:0000256" key="1">
    <source>
        <dbReference type="ARBA" id="ARBA00006756"/>
    </source>
</evidence>
<dbReference type="PANTHER" id="PTHR12542">
    <property type="entry name" value="EXOCYST COMPLEX PROTEIN EXO70"/>
    <property type="match status" value="1"/>
</dbReference>
<protein>
    <recommendedName>
        <fullName evidence="4">Exocyst subunit Exo70 family protein</fullName>
    </recommendedName>
</protein>
<accession>A0A196SFD3</accession>
<evidence type="ECO:0000256" key="3">
    <source>
        <dbReference type="ARBA" id="ARBA00022483"/>
    </source>
</evidence>
<sequence>MADKQYERFASEVEKLNNIVQENESIQEDVTQNVESVKEELGQVEVLMKGMKSDVLQYRYALEGMTEYSKELDTIYRYCTAVDRNSKAVTRGSLRVNPKAFLDGLMDIYTSYEYVSNHTTLREHAELVGMQSRIMKQMVDECREMMASLLKGENVEYIPSESSEVNSADKEALFNTYFGISPENLKLLKDISSTLRSCGKYGYMNDLRTFMAMFMKRIIRGIIAATQEKKLNKPKIEIMADVYDATLKYLEIEFLLTTELFGDDRAQFARIIADATTQFMDLWEDALASVRELLTRPITEASDITEYLSELCATVNSAAIFIAFIADDEPRYQLLLRDQAPSSCLSSWARRVQEVQESCGQLMLLVFEMLGRNAAPMNPEATVSVVASSIVNYLRTINHFADKLGPSALRGFASTYPVIVADFSLSHYQRYTATVLLALREYLVRSTSASSDLVKSHLYLTNNYSYIMDGVSSGQLSVGSFIPTFMKRLFDEEFNAYMQLSWQRLATLASNPIRPELIDGKAIQPEERKFIKGVFEKWNALYAELVPSQFMVDVPSSVVRGEIMKVVETMVREYKAMWEAYAPLPFSLHHKKQYLLHNPEEVEYEMHSLFSRPV</sequence>
<comment type="function">
    <text evidence="4">Component of the exocyst complex.</text>
</comment>
<name>A0A196SFD3_BLAHN</name>
<dbReference type="PANTHER" id="PTHR12542:SF41">
    <property type="entry name" value="EXOCYST COMPLEX COMPONENT 7"/>
    <property type="match status" value="1"/>
</dbReference>
<dbReference type="GO" id="GO:0005546">
    <property type="term" value="F:phosphatidylinositol-4,5-bisphosphate binding"/>
    <property type="evidence" value="ECO:0007669"/>
    <property type="project" value="InterPro"/>
</dbReference>
<dbReference type="AlphaFoldDB" id="A0A196SFD3"/>
<dbReference type="EMBL" id="LXWW01000118">
    <property type="protein sequence ID" value="OAO15770.1"/>
    <property type="molecule type" value="Genomic_DNA"/>
</dbReference>
<evidence type="ECO:0000259" key="5">
    <source>
        <dbReference type="Pfam" id="PF03081"/>
    </source>
</evidence>
<comment type="caution">
    <text evidence="6">The sequence shown here is derived from an EMBL/GenBank/DDBJ whole genome shotgun (WGS) entry which is preliminary data.</text>
</comment>
<evidence type="ECO:0000256" key="4">
    <source>
        <dbReference type="RuleBase" id="RU365026"/>
    </source>
</evidence>
<keyword evidence="3 4" id="KW-0268">Exocytosis</keyword>
<comment type="similarity">
    <text evidence="1 4">Belongs to the EXO70 family.</text>
</comment>
<keyword evidence="7" id="KW-1185">Reference proteome</keyword>
<organism evidence="6 7">
    <name type="scientific">Blastocystis sp. subtype 1 (strain ATCC 50177 / NandII)</name>
    <dbReference type="NCBI Taxonomy" id="478820"/>
    <lineage>
        <taxon>Eukaryota</taxon>
        <taxon>Sar</taxon>
        <taxon>Stramenopiles</taxon>
        <taxon>Bigyra</taxon>
        <taxon>Opalozoa</taxon>
        <taxon>Opalinata</taxon>
        <taxon>Blastocystidae</taxon>
        <taxon>Blastocystis</taxon>
    </lineage>
</organism>
<dbReference type="Proteomes" id="UP000078348">
    <property type="component" value="Unassembled WGS sequence"/>
</dbReference>
<dbReference type="STRING" id="478820.A0A196SFD3"/>
<dbReference type="GO" id="GO:0000145">
    <property type="term" value="C:exocyst"/>
    <property type="evidence" value="ECO:0007669"/>
    <property type="project" value="InterPro"/>
</dbReference>
<dbReference type="InterPro" id="IPR016159">
    <property type="entry name" value="Cullin_repeat-like_dom_sf"/>
</dbReference>